<dbReference type="Proteomes" id="UP000434172">
    <property type="component" value="Unassembled WGS sequence"/>
</dbReference>
<accession>A0A8H3WRW3</accession>
<feature type="transmembrane region" description="Helical" evidence="1">
    <location>
        <begin position="216"/>
        <end position="234"/>
    </location>
</feature>
<evidence type="ECO:0000256" key="1">
    <source>
        <dbReference type="SAM" id="Phobius"/>
    </source>
</evidence>
<comment type="caution">
    <text evidence="2">The sequence shown here is derived from an EMBL/GenBank/DDBJ whole genome shotgun (WGS) entry which is preliminary data.</text>
</comment>
<reference evidence="2 3" key="1">
    <citation type="submission" date="2019-12" db="EMBL/GenBank/DDBJ databases">
        <title>A genome sequence resource for the geographically widespread anthracnose pathogen Colletotrichum asianum.</title>
        <authorList>
            <person name="Meng Y."/>
        </authorList>
    </citation>
    <scope>NUCLEOTIDE SEQUENCE [LARGE SCALE GENOMIC DNA]</scope>
    <source>
        <strain evidence="2 3">ICMP 18580</strain>
    </source>
</reference>
<proteinExistence type="predicted"/>
<feature type="transmembrane region" description="Helical" evidence="1">
    <location>
        <begin position="370"/>
        <end position="391"/>
    </location>
</feature>
<feature type="transmembrane region" description="Helical" evidence="1">
    <location>
        <begin position="81"/>
        <end position="103"/>
    </location>
</feature>
<keyword evidence="1" id="KW-0472">Membrane</keyword>
<evidence type="ECO:0000313" key="2">
    <source>
        <dbReference type="EMBL" id="KAF0329478.1"/>
    </source>
</evidence>
<dbReference type="PANTHER" id="PTHR35043">
    <property type="entry name" value="TRANSCRIPTION FACTOR DOMAIN-CONTAINING PROTEIN"/>
    <property type="match status" value="1"/>
</dbReference>
<dbReference type="OrthoDB" id="3061561at2759"/>
<dbReference type="PANTHER" id="PTHR35043:SF8">
    <property type="entry name" value="DUF4220 DOMAIN-CONTAINING PROTEIN"/>
    <property type="match status" value="1"/>
</dbReference>
<protein>
    <submittedName>
        <fullName evidence="2">Uncharacterized protein</fullName>
    </submittedName>
</protein>
<keyword evidence="1" id="KW-0812">Transmembrane</keyword>
<feature type="transmembrane region" description="Helical" evidence="1">
    <location>
        <begin position="331"/>
        <end position="358"/>
    </location>
</feature>
<name>A0A8H3WRW3_9PEZI</name>
<dbReference type="EMBL" id="WOWK01000012">
    <property type="protein sequence ID" value="KAF0329478.1"/>
    <property type="molecule type" value="Genomic_DNA"/>
</dbReference>
<keyword evidence="3" id="KW-1185">Reference proteome</keyword>
<keyword evidence="1" id="KW-1133">Transmembrane helix</keyword>
<dbReference type="AlphaFoldDB" id="A0A8H3WRW3"/>
<feature type="transmembrane region" description="Helical" evidence="1">
    <location>
        <begin position="463"/>
        <end position="485"/>
    </location>
</feature>
<gene>
    <name evidence="2" type="ORF">GQ607_003427</name>
</gene>
<sequence length="516" mass="59775">MADPNTHPWGYYCSNSTDVSKNGTIDIWKPVCGWVDAGNDRGTIDILWSSNLTIMLCVWVATHPNALGPKDRWWHAVIDKFNLAAIGLLGPDFLFGIAVGQLASARKSVKEFRKLPYVHGRKKWGLKQAFFVDMGGIHLMSPDYKEGSTFPINAAQLYYLIKHNFVDYPDMKAMAISERNSVDALSRIITVWQAILFCIKEGDRLRLGLPITPLELTALSFTFVMFATSICWACKPTITKPQYIETKNGALVSDIRDYARRTTHSTLPDEWFNTPLDFISYQEFRIATHWSYYTRLCDMMRLHLFSRPMDTRPSKSRPHERRPWSRIPSDIWMPISFWLWIPSIFVMAVFSCSFMFGWNFFFPTETERKSWRICATYHMLFSLYGGIYYSIEVWRSNRRPERYKALPTSIETEDPEAQRHQSQSSSELKLMLSTRAEPFVSRARKWIGSWRNISRDQNPDMKVPLRVVVPTTVFCAVYVFCRAYFYVEDSLSLRVQPQGAYMTGNKILPFIATPSL</sequence>
<feature type="transmembrane region" description="Helical" evidence="1">
    <location>
        <begin position="44"/>
        <end position="61"/>
    </location>
</feature>
<evidence type="ECO:0000313" key="3">
    <source>
        <dbReference type="Proteomes" id="UP000434172"/>
    </source>
</evidence>
<organism evidence="2 3">
    <name type="scientific">Colletotrichum asianum</name>
    <dbReference type="NCBI Taxonomy" id="702518"/>
    <lineage>
        <taxon>Eukaryota</taxon>
        <taxon>Fungi</taxon>
        <taxon>Dikarya</taxon>
        <taxon>Ascomycota</taxon>
        <taxon>Pezizomycotina</taxon>
        <taxon>Sordariomycetes</taxon>
        <taxon>Hypocreomycetidae</taxon>
        <taxon>Glomerellales</taxon>
        <taxon>Glomerellaceae</taxon>
        <taxon>Colletotrichum</taxon>
        <taxon>Colletotrichum gloeosporioides species complex</taxon>
    </lineage>
</organism>